<dbReference type="InterPro" id="IPR000719">
    <property type="entry name" value="Prot_kinase_dom"/>
</dbReference>
<accession>A0A183A1A5</accession>
<keyword evidence="5" id="KW-0067">ATP-binding</keyword>
<dbReference type="GO" id="GO:0005634">
    <property type="term" value="C:nucleus"/>
    <property type="evidence" value="ECO:0007669"/>
    <property type="project" value="TreeGrafter"/>
</dbReference>
<dbReference type="InterPro" id="IPR008271">
    <property type="entry name" value="Ser/Thr_kinase_AS"/>
</dbReference>
<reference evidence="9" key="1">
    <citation type="submission" date="2016-06" db="UniProtKB">
        <authorList>
            <consortium name="WormBaseParasite"/>
        </authorList>
    </citation>
    <scope>IDENTIFICATION</scope>
</reference>
<keyword evidence="2" id="KW-0808">Transferase</keyword>
<reference evidence="7 8" key="2">
    <citation type="submission" date="2018-11" db="EMBL/GenBank/DDBJ databases">
        <authorList>
            <consortium name="Pathogen Informatics"/>
        </authorList>
    </citation>
    <scope>NUCLEOTIDE SEQUENCE [LARGE SCALE GENOMIC DNA]</scope>
    <source>
        <strain evidence="7 8">Egypt</strain>
    </source>
</reference>
<dbReference type="PANTHER" id="PTHR24345">
    <property type="entry name" value="SERINE/THREONINE-PROTEIN KINASE PLK"/>
    <property type="match status" value="1"/>
</dbReference>
<evidence type="ECO:0000256" key="1">
    <source>
        <dbReference type="ARBA" id="ARBA00022527"/>
    </source>
</evidence>
<dbReference type="InterPro" id="IPR011009">
    <property type="entry name" value="Kinase-like_dom_sf"/>
</dbReference>
<dbReference type="OrthoDB" id="6238828at2759"/>
<evidence type="ECO:0000313" key="8">
    <source>
        <dbReference type="Proteomes" id="UP000272942"/>
    </source>
</evidence>
<evidence type="ECO:0000313" key="7">
    <source>
        <dbReference type="EMBL" id="VDP28171.1"/>
    </source>
</evidence>
<evidence type="ECO:0000259" key="6">
    <source>
        <dbReference type="PROSITE" id="PS50011"/>
    </source>
</evidence>
<dbReference type="GO" id="GO:0005524">
    <property type="term" value="F:ATP binding"/>
    <property type="evidence" value="ECO:0007669"/>
    <property type="project" value="UniProtKB-KW"/>
</dbReference>
<evidence type="ECO:0000256" key="5">
    <source>
        <dbReference type="ARBA" id="ARBA00022840"/>
    </source>
</evidence>
<protein>
    <submittedName>
        <fullName evidence="9">Protein kinase domain-containing protein</fullName>
    </submittedName>
</protein>
<dbReference type="AlphaFoldDB" id="A0A183A1A5"/>
<dbReference type="InterPro" id="IPR001245">
    <property type="entry name" value="Ser-Thr/Tyr_kinase_cat_dom"/>
</dbReference>
<dbReference type="CDD" id="cd00180">
    <property type="entry name" value="PKc"/>
    <property type="match status" value="1"/>
</dbReference>
<dbReference type="PROSITE" id="PS00108">
    <property type="entry name" value="PROTEIN_KINASE_ST"/>
    <property type="match status" value="1"/>
</dbReference>
<dbReference type="PANTHER" id="PTHR24345:SF91">
    <property type="entry name" value="SERINE_THREONINE-PROTEIN KINASE PLK4"/>
    <property type="match status" value="1"/>
</dbReference>
<dbReference type="GO" id="GO:0004674">
    <property type="term" value="F:protein serine/threonine kinase activity"/>
    <property type="evidence" value="ECO:0007669"/>
    <property type="project" value="UniProtKB-KW"/>
</dbReference>
<dbReference type="WBParaSite" id="ECPE_0000074001-mRNA-1">
    <property type="protein sequence ID" value="ECPE_0000074001-mRNA-1"/>
    <property type="gene ID" value="ECPE_0000074001"/>
</dbReference>
<dbReference type="SMART" id="SM00220">
    <property type="entry name" value="S_TKc"/>
    <property type="match status" value="1"/>
</dbReference>
<dbReference type="PROSITE" id="PS50011">
    <property type="entry name" value="PROTEIN_KINASE_DOM"/>
    <property type="match status" value="1"/>
</dbReference>
<keyword evidence="4" id="KW-0418">Kinase</keyword>
<keyword evidence="1" id="KW-0723">Serine/threonine-protein kinase</keyword>
<dbReference type="Proteomes" id="UP000272942">
    <property type="component" value="Unassembled WGS sequence"/>
</dbReference>
<sequence length="245" mass="27478">SKVKFDLDTIKIPISAADVESNPPTDITIHVKRLLGQGANGFCHEVCVNPVLSADIKRGNSATRKPVLPRQCTLKVIPSNVYRRKREAIHREISVQKRVAHPNLLKLYMAYHDSRLQAVCLLLEFCALGSLLDFVGAGNDMTLSQSNSYLEPSNCSTPLEPKQTNLSFTIDRSRLYNPDTGGLTDEIARHIFRGIMRALDHLHDRLLIVHRDIKPSNIMLTDGWQAKLSDFGLACTVDQCTYDKR</sequence>
<feature type="domain" description="Protein kinase" evidence="6">
    <location>
        <begin position="29"/>
        <end position="245"/>
    </location>
</feature>
<dbReference type="Pfam" id="PF07714">
    <property type="entry name" value="PK_Tyr_Ser-Thr"/>
    <property type="match status" value="1"/>
</dbReference>
<organism evidence="9">
    <name type="scientific">Echinostoma caproni</name>
    <dbReference type="NCBI Taxonomy" id="27848"/>
    <lineage>
        <taxon>Eukaryota</taxon>
        <taxon>Metazoa</taxon>
        <taxon>Spiralia</taxon>
        <taxon>Lophotrochozoa</taxon>
        <taxon>Platyhelminthes</taxon>
        <taxon>Trematoda</taxon>
        <taxon>Digenea</taxon>
        <taxon>Plagiorchiida</taxon>
        <taxon>Echinostomata</taxon>
        <taxon>Echinostomatoidea</taxon>
        <taxon>Echinostomatidae</taxon>
        <taxon>Echinostoma</taxon>
    </lineage>
</organism>
<evidence type="ECO:0000256" key="3">
    <source>
        <dbReference type="ARBA" id="ARBA00022741"/>
    </source>
</evidence>
<keyword evidence="8" id="KW-1185">Reference proteome</keyword>
<evidence type="ECO:0000256" key="4">
    <source>
        <dbReference type="ARBA" id="ARBA00022777"/>
    </source>
</evidence>
<gene>
    <name evidence="7" type="ORF">ECPE_LOCUS740</name>
</gene>
<dbReference type="EMBL" id="UZAN01003009">
    <property type="protein sequence ID" value="VDP28171.1"/>
    <property type="molecule type" value="Genomic_DNA"/>
</dbReference>
<name>A0A183A1A5_9TREM</name>
<evidence type="ECO:0000256" key="2">
    <source>
        <dbReference type="ARBA" id="ARBA00022679"/>
    </source>
</evidence>
<evidence type="ECO:0000313" key="9">
    <source>
        <dbReference type="WBParaSite" id="ECPE_0000074001-mRNA-1"/>
    </source>
</evidence>
<dbReference type="Gene3D" id="1.10.510.10">
    <property type="entry name" value="Transferase(Phosphotransferase) domain 1"/>
    <property type="match status" value="2"/>
</dbReference>
<dbReference type="SUPFAM" id="SSF56112">
    <property type="entry name" value="Protein kinase-like (PK-like)"/>
    <property type="match status" value="1"/>
</dbReference>
<proteinExistence type="predicted"/>
<keyword evidence="3" id="KW-0547">Nucleotide-binding</keyword>